<evidence type="ECO:0000256" key="1">
    <source>
        <dbReference type="ARBA" id="ARBA00006817"/>
    </source>
</evidence>
<dbReference type="AlphaFoldDB" id="A0A399J144"/>
<proteinExistence type="inferred from homology"/>
<keyword evidence="4" id="KW-1185">Reference proteome</keyword>
<dbReference type="EMBL" id="QWJJ01000006">
    <property type="protein sequence ID" value="RII39148.1"/>
    <property type="molecule type" value="Genomic_DNA"/>
</dbReference>
<evidence type="ECO:0000313" key="4">
    <source>
        <dbReference type="Proteomes" id="UP000265848"/>
    </source>
</evidence>
<evidence type="ECO:0000259" key="2">
    <source>
        <dbReference type="Pfam" id="PF08327"/>
    </source>
</evidence>
<accession>A0A399J144</accession>
<feature type="domain" description="Activator of Hsp90 ATPase homologue 1/2-like C-terminal" evidence="2">
    <location>
        <begin position="33"/>
        <end position="162"/>
    </location>
</feature>
<protein>
    <recommendedName>
        <fullName evidence="2">Activator of Hsp90 ATPase homologue 1/2-like C-terminal domain-containing protein</fullName>
    </recommendedName>
</protein>
<dbReference type="Gene3D" id="3.30.530.20">
    <property type="match status" value="1"/>
</dbReference>
<organism evidence="3 4">
    <name type="scientific">Pseudooceanicola sediminis</name>
    <dbReference type="NCBI Taxonomy" id="2211117"/>
    <lineage>
        <taxon>Bacteria</taxon>
        <taxon>Pseudomonadati</taxon>
        <taxon>Pseudomonadota</taxon>
        <taxon>Alphaproteobacteria</taxon>
        <taxon>Rhodobacterales</taxon>
        <taxon>Paracoccaceae</taxon>
        <taxon>Pseudooceanicola</taxon>
    </lineage>
</organism>
<comment type="similarity">
    <text evidence="1">Belongs to the AHA1 family.</text>
</comment>
<dbReference type="RefSeq" id="WP_119398588.1">
    <property type="nucleotide sequence ID" value="NZ_QWJJ01000006.1"/>
</dbReference>
<dbReference type="SUPFAM" id="SSF55961">
    <property type="entry name" value="Bet v1-like"/>
    <property type="match status" value="1"/>
</dbReference>
<dbReference type="InterPro" id="IPR023393">
    <property type="entry name" value="START-like_dom_sf"/>
</dbReference>
<name>A0A399J144_9RHOB</name>
<evidence type="ECO:0000313" key="3">
    <source>
        <dbReference type="EMBL" id="RII39148.1"/>
    </source>
</evidence>
<dbReference type="Pfam" id="PF08327">
    <property type="entry name" value="AHSA1"/>
    <property type="match status" value="1"/>
</dbReference>
<gene>
    <name evidence="3" type="ORF">DL237_08310</name>
</gene>
<dbReference type="OrthoDB" id="9805228at2"/>
<reference evidence="3 4" key="1">
    <citation type="submission" date="2018-08" db="EMBL/GenBank/DDBJ databases">
        <title>Pseudooceanicola sediminis CY03 in the family Rhodobacteracea.</title>
        <authorList>
            <person name="Zhang Y.-J."/>
        </authorList>
    </citation>
    <scope>NUCLEOTIDE SEQUENCE [LARGE SCALE GENOMIC DNA]</scope>
    <source>
        <strain evidence="3 4">CY03</strain>
    </source>
</reference>
<dbReference type="InterPro" id="IPR013538">
    <property type="entry name" value="ASHA1/2-like_C"/>
</dbReference>
<dbReference type="Proteomes" id="UP000265848">
    <property type="component" value="Unassembled WGS sequence"/>
</dbReference>
<sequence>MPIAPIDQPVGTATITTFGSDRIRIYRRFATDRPTLFAACFDAEMVRQWRSAPTRTVTECDIALRPGGQARMTWDIGEGRTMGITATFQDVEPPARTVRQEVQDGAPADAAVLCTVLMIPDRDGTLMTSEYWYKSNALRDAALTSQMREQTEAEFARLDAMLGA</sequence>
<comment type="caution">
    <text evidence="3">The sequence shown here is derived from an EMBL/GenBank/DDBJ whole genome shotgun (WGS) entry which is preliminary data.</text>
</comment>